<comment type="similarity">
    <text evidence="6">Belongs to the OXA1/ALB3/YidC family.</text>
</comment>
<dbReference type="InterPro" id="IPR001708">
    <property type="entry name" value="YidC/ALB3/OXA1/COX18"/>
</dbReference>
<dbReference type="eggNOG" id="KOG1239">
    <property type="taxonomic scope" value="Eukaryota"/>
</dbReference>
<comment type="similarity">
    <text evidence="2">Belongs to the OXA1/ALB3/YidC (TC 2.A.9.2) family.</text>
</comment>
<feature type="compositionally biased region" description="Basic residues" evidence="7">
    <location>
        <begin position="496"/>
        <end position="510"/>
    </location>
</feature>
<evidence type="ECO:0000313" key="10">
    <source>
        <dbReference type="EMBL" id="CCO66833.1"/>
    </source>
</evidence>
<evidence type="ECO:0000256" key="5">
    <source>
        <dbReference type="ARBA" id="ARBA00023136"/>
    </source>
</evidence>
<feature type="transmembrane region" description="Helical" evidence="8">
    <location>
        <begin position="183"/>
        <end position="202"/>
    </location>
</feature>
<accession>K8F3H2</accession>
<evidence type="ECO:0000256" key="2">
    <source>
        <dbReference type="ARBA" id="ARBA00010583"/>
    </source>
</evidence>
<feature type="compositionally biased region" description="Polar residues" evidence="7">
    <location>
        <begin position="47"/>
        <end position="58"/>
    </location>
</feature>
<evidence type="ECO:0000256" key="4">
    <source>
        <dbReference type="ARBA" id="ARBA00022989"/>
    </source>
</evidence>
<feature type="transmembrane region" description="Helical" evidence="8">
    <location>
        <begin position="359"/>
        <end position="385"/>
    </location>
</feature>
<evidence type="ECO:0000256" key="6">
    <source>
        <dbReference type="RuleBase" id="RU003945"/>
    </source>
</evidence>
<comment type="subcellular location">
    <subcellularLocation>
        <location evidence="1 6">Membrane</location>
        <topology evidence="1 6">Multi-pass membrane protein</topology>
    </subcellularLocation>
</comment>
<name>K8F3H2_9CHLO</name>
<dbReference type="Pfam" id="PF02096">
    <property type="entry name" value="60KD_IMP"/>
    <property type="match status" value="1"/>
</dbReference>
<keyword evidence="11" id="KW-1185">Reference proteome</keyword>
<protein>
    <recommendedName>
        <fullName evidence="9">Membrane insertase YidC/Oxa/ALB C-terminal domain-containing protein</fullName>
    </recommendedName>
</protein>
<dbReference type="GO" id="GO:0051205">
    <property type="term" value="P:protein insertion into membrane"/>
    <property type="evidence" value="ECO:0007669"/>
    <property type="project" value="TreeGrafter"/>
</dbReference>
<dbReference type="Proteomes" id="UP000198341">
    <property type="component" value="Chromosome 9"/>
</dbReference>
<feature type="compositionally biased region" description="Basic and acidic residues" evidence="7">
    <location>
        <begin position="482"/>
        <end position="495"/>
    </location>
</feature>
<dbReference type="InterPro" id="IPR028055">
    <property type="entry name" value="YidC/Oxa/ALB_C"/>
</dbReference>
<feature type="region of interest" description="Disordered" evidence="7">
    <location>
        <begin position="12"/>
        <end position="60"/>
    </location>
</feature>
<feature type="compositionally biased region" description="Low complexity" evidence="7">
    <location>
        <begin position="19"/>
        <end position="46"/>
    </location>
</feature>
<dbReference type="InterPro" id="IPR047196">
    <property type="entry name" value="YidC_ALB_C"/>
</dbReference>
<dbReference type="STRING" id="41875.K8F3H2"/>
<sequence length="510" mass="54302">MSTVCAATTQIASRAMKTSSSSSGCSSSSSSSFSPSFSSRGGRNSFLKTATQKSSSSAILPMRRRKKISVRTNAVLFLPPMPGGAGAAMIGAIDADRIAEVYDFSSSTNQIEVQRVFEVADAASAEMTLEQAPAVDATNKPPEKEKKSALQKGGWLGPITNALESTLEGIDGILAPVAGTNSYGFSILALTLLVKLVTFPLTKKQIEGSVNMQALQPKVKELQAMYANDPERLQMETARLYKEANFNPLAGCLPTFATLPVFIGLYRALSNASVEGLLQDGFYWIPSLGGPATIEMRNDGAGFSWLFPLVDGAPPIGWHDALSYLVLPVLLVISQSVSQKIMQPESAKSADPAQQQSQAILKFLPLMIGYFSLNVPAGLTLYWFFNNIVTTAQTVYLRKTTKPIVNVGGASAAGDGGGASSQPVRVDYVPKRERRSGATIPKAAAPKVDVSNAISAEFTDFDEGPAKVKSAVESEFGDFEDGPAKVQEDGEDSSRGSRRGSRKKRRGGSR</sequence>
<evidence type="ECO:0000259" key="9">
    <source>
        <dbReference type="Pfam" id="PF02096"/>
    </source>
</evidence>
<dbReference type="OrthoDB" id="2148490at2759"/>
<feature type="domain" description="Membrane insertase YidC/Oxa/ALB C-terminal" evidence="9">
    <location>
        <begin position="183"/>
        <end position="399"/>
    </location>
</feature>
<keyword evidence="4 8" id="KW-1133">Transmembrane helix</keyword>
<dbReference type="EMBL" id="FO082270">
    <property type="protein sequence ID" value="CCO66833.1"/>
    <property type="molecule type" value="Genomic_DNA"/>
</dbReference>
<evidence type="ECO:0000256" key="3">
    <source>
        <dbReference type="ARBA" id="ARBA00022692"/>
    </source>
</evidence>
<evidence type="ECO:0000256" key="7">
    <source>
        <dbReference type="SAM" id="MobiDB-lite"/>
    </source>
</evidence>
<evidence type="ECO:0000313" key="11">
    <source>
        <dbReference type="Proteomes" id="UP000198341"/>
    </source>
</evidence>
<dbReference type="PANTHER" id="PTHR12428:SF14">
    <property type="entry name" value="ALBINO3-LIKE PROTEIN 1, CHLOROPLASTIC"/>
    <property type="match status" value="1"/>
</dbReference>
<dbReference type="AlphaFoldDB" id="K8F3H2"/>
<dbReference type="GO" id="GO:0072598">
    <property type="term" value="P:protein localization to chloroplast"/>
    <property type="evidence" value="ECO:0007669"/>
    <property type="project" value="TreeGrafter"/>
</dbReference>
<dbReference type="GeneID" id="19013734"/>
<keyword evidence="3 6" id="KW-0812">Transmembrane</keyword>
<proteinExistence type="inferred from homology"/>
<dbReference type="GO" id="GO:0010027">
    <property type="term" value="P:thylakoid membrane organization"/>
    <property type="evidence" value="ECO:0007669"/>
    <property type="project" value="TreeGrafter"/>
</dbReference>
<feature type="transmembrane region" description="Helical" evidence="8">
    <location>
        <begin position="249"/>
        <end position="269"/>
    </location>
</feature>
<dbReference type="PANTHER" id="PTHR12428">
    <property type="entry name" value="OXA1"/>
    <property type="match status" value="1"/>
</dbReference>
<dbReference type="GO" id="GO:0032977">
    <property type="term" value="F:membrane insertase activity"/>
    <property type="evidence" value="ECO:0007669"/>
    <property type="project" value="InterPro"/>
</dbReference>
<dbReference type="KEGG" id="bpg:Bathy09g02270"/>
<reference evidence="10 11" key="1">
    <citation type="submission" date="2011-10" db="EMBL/GenBank/DDBJ databases">
        <authorList>
            <person name="Genoscope - CEA"/>
        </authorList>
    </citation>
    <scope>NUCLEOTIDE SEQUENCE [LARGE SCALE GENOMIC DNA]</scope>
    <source>
        <strain evidence="10 11">RCC 1105</strain>
    </source>
</reference>
<evidence type="ECO:0000256" key="8">
    <source>
        <dbReference type="SAM" id="Phobius"/>
    </source>
</evidence>
<organism evidence="10 11">
    <name type="scientific">Bathycoccus prasinos</name>
    <dbReference type="NCBI Taxonomy" id="41875"/>
    <lineage>
        <taxon>Eukaryota</taxon>
        <taxon>Viridiplantae</taxon>
        <taxon>Chlorophyta</taxon>
        <taxon>Mamiellophyceae</taxon>
        <taxon>Mamiellales</taxon>
        <taxon>Bathycoccaceae</taxon>
        <taxon>Bathycoccus</taxon>
    </lineage>
</organism>
<gene>
    <name evidence="10" type="ORF">Bathy09g02270</name>
</gene>
<keyword evidence="5 8" id="KW-0472">Membrane</keyword>
<dbReference type="NCBIfam" id="TIGR03592">
    <property type="entry name" value="yidC_oxa1_cterm"/>
    <property type="match status" value="1"/>
</dbReference>
<feature type="region of interest" description="Disordered" evidence="7">
    <location>
        <begin position="472"/>
        <end position="510"/>
    </location>
</feature>
<evidence type="ECO:0000256" key="1">
    <source>
        <dbReference type="ARBA" id="ARBA00004141"/>
    </source>
</evidence>
<dbReference type="GO" id="GO:0009535">
    <property type="term" value="C:chloroplast thylakoid membrane"/>
    <property type="evidence" value="ECO:0007669"/>
    <property type="project" value="TreeGrafter"/>
</dbReference>
<dbReference type="RefSeq" id="XP_007511273.1">
    <property type="nucleotide sequence ID" value="XM_007511211.1"/>
</dbReference>
<dbReference type="CDD" id="cd20070">
    <property type="entry name" value="5TM_YidC_Alb3"/>
    <property type="match status" value="1"/>
</dbReference>